<dbReference type="EMBL" id="JBHRSD010000028">
    <property type="protein sequence ID" value="MFC3033855.1"/>
    <property type="molecule type" value="Genomic_DNA"/>
</dbReference>
<feature type="domain" description="N-acetyltransferase" evidence="1">
    <location>
        <begin position="10"/>
        <end position="147"/>
    </location>
</feature>
<keyword evidence="2" id="KW-0012">Acyltransferase</keyword>
<dbReference type="EC" id="2.3.-.-" evidence="2"/>
<dbReference type="Proteomes" id="UP001595453">
    <property type="component" value="Unassembled WGS sequence"/>
</dbReference>
<sequence>MEIKTLRGALRKATLADAEFIFQLLNQDGFKRFIGDRNIHSISDAKRYIESAFLNSYGVHGLCSPYIFALHDGTALGISGFYHRRALQLPDLGFAFLEQVAGQGYAFEACQAICQFGFEKLQLPRLNAILMNTNHRSRKLLSRLAFQDVGQIIINEDKRPIALMELVPTTS</sequence>
<accession>A0ABV7CMI5</accession>
<dbReference type="InterPro" id="IPR000182">
    <property type="entry name" value="GNAT_dom"/>
</dbReference>
<gene>
    <name evidence="2" type="ORF">ACFOEE_15135</name>
</gene>
<dbReference type="PANTHER" id="PTHR43792:SF1">
    <property type="entry name" value="N-ACETYLTRANSFERASE DOMAIN-CONTAINING PROTEIN"/>
    <property type="match status" value="1"/>
</dbReference>
<dbReference type="PANTHER" id="PTHR43792">
    <property type="entry name" value="GNAT FAMILY, PUTATIVE (AFU_ORTHOLOGUE AFUA_3G00765)-RELATED-RELATED"/>
    <property type="match status" value="1"/>
</dbReference>
<proteinExistence type="predicted"/>
<keyword evidence="2" id="KW-0808">Transferase</keyword>
<keyword evidence="3" id="KW-1185">Reference proteome</keyword>
<dbReference type="InterPro" id="IPR016181">
    <property type="entry name" value="Acyl_CoA_acyltransferase"/>
</dbReference>
<name>A0ABV7CMI5_9GAMM</name>
<organism evidence="2 3">
    <name type="scientific">Pseudoalteromonas fenneropenaei</name>
    <dbReference type="NCBI Taxonomy" id="1737459"/>
    <lineage>
        <taxon>Bacteria</taxon>
        <taxon>Pseudomonadati</taxon>
        <taxon>Pseudomonadota</taxon>
        <taxon>Gammaproteobacteria</taxon>
        <taxon>Alteromonadales</taxon>
        <taxon>Pseudoalteromonadaceae</taxon>
        <taxon>Pseudoalteromonas</taxon>
    </lineage>
</organism>
<reference evidence="3" key="1">
    <citation type="journal article" date="2019" name="Int. J. Syst. Evol. Microbiol.">
        <title>The Global Catalogue of Microorganisms (GCM) 10K type strain sequencing project: providing services to taxonomists for standard genome sequencing and annotation.</title>
        <authorList>
            <consortium name="The Broad Institute Genomics Platform"/>
            <consortium name="The Broad Institute Genome Sequencing Center for Infectious Disease"/>
            <person name="Wu L."/>
            <person name="Ma J."/>
        </authorList>
    </citation>
    <scope>NUCLEOTIDE SEQUENCE [LARGE SCALE GENOMIC DNA]</scope>
    <source>
        <strain evidence="3">KCTC 42730</strain>
    </source>
</reference>
<dbReference type="Gene3D" id="3.40.630.30">
    <property type="match status" value="1"/>
</dbReference>
<dbReference type="SUPFAM" id="SSF55729">
    <property type="entry name" value="Acyl-CoA N-acyltransferases (Nat)"/>
    <property type="match status" value="1"/>
</dbReference>
<dbReference type="Pfam" id="PF13302">
    <property type="entry name" value="Acetyltransf_3"/>
    <property type="match status" value="1"/>
</dbReference>
<evidence type="ECO:0000313" key="3">
    <source>
        <dbReference type="Proteomes" id="UP001595453"/>
    </source>
</evidence>
<dbReference type="InterPro" id="IPR051531">
    <property type="entry name" value="N-acetyltransferase"/>
</dbReference>
<evidence type="ECO:0000259" key="1">
    <source>
        <dbReference type="Pfam" id="PF13302"/>
    </source>
</evidence>
<evidence type="ECO:0000313" key="2">
    <source>
        <dbReference type="EMBL" id="MFC3033855.1"/>
    </source>
</evidence>
<dbReference type="GO" id="GO:0016746">
    <property type="term" value="F:acyltransferase activity"/>
    <property type="evidence" value="ECO:0007669"/>
    <property type="project" value="UniProtKB-KW"/>
</dbReference>
<protein>
    <submittedName>
        <fullName evidence="2">GNAT family N-acetyltransferase</fullName>
        <ecNumber evidence="2">2.3.-.-</ecNumber>
    </submittedName>
</protein>
<dbReference type="RefSeq" id="WP_377126031.1">
    <property type="nucleotide sequence ID" value="NZ_JBHRSD010000028.1"/>
</dbReference>
<comment type="caution">
    <text evidence="2">The sequence shown here is derived from an EMBL/GenBank/DDBJ whole genome shotgun (WGS) entry which is preliminary data.</text>
</comment>